<dbReference type="SUPFAM" id="SSF56801">
    <property type="entry name" value="Acetyl-CoA synthetase-like"/>
    <property type="match status" value="1"/>
</dbReference>
<organism evidence="4 6">
    <name type="scientific">Candidatus Chlorohelix allophototropha</name>
    <dbReference type="NCBI Taxonomy" id="3003348"/>
    <lineage>
        <taxon>Bacteria</taxon>
        <taxon>Bacillati</taxon>
        <taxon>Chloroflexota</taxon>
        <taxon>Chloroflexia</taxon>
        <taxon>Candidatus Chloroheliales</taxon>
        <taxon>Candidatus Chloroheliaceae</taxon>
        <taxon>Candidatus Chlorohelix</taxon>
    </lineage>
</organism>
<evidence type="ECO:0000313" key="7">
    <source>
        <dbReference type="Proteomes" id="UP001431572"/>
    </source>
</evidence>
<keyword evidence="2" id="KW-0597">Phosphoprotein</keyword>
<evidence type="ECO:0000259" key="3">
    <source>
        <dbReference type="PROSITE" id="PS50075"/>
    </source>
</evidence>
<dbReference type="PANTHER" id="PTHR44845">
    <property type="entry name" value="CARRIER DOMAIN-CONTAINING PROTEIN"/>
    <property type="match status" value="1"/>
</dbReference>
<dbReference type="InterPro" id="IPR000873">
    <property type="entry name" value="AMP-dep_synth/lig_dom"/>
</dbReference>
<gene>
    <name evidence="4" type="ORF">HXX08_17945</name>
    <name evidence="5" type="ORF">OZ401_003272</name>
</gene>
<evidence type="ECO:0000313" key="4">
    <source>
        <dbReference type="EMBL" id="NWJ47739.1"/>
    </source>
</evidence>
<protein>
    <submittedName>
        <fullName evidence="4">Amino acid adenylation domain-containing protein</fullName>
    </submittedName>
</protein>
<dbReference type="EMBL" id="CP128400">
    <property type="protein sequence ID" value="WJW69644.1"/>
    <property type="molecule type" value="Genomic_DNA"/>
</dbReference>
<dbReference type="InterPro" id="IPR020845">
    <property type="entry name" value="AMP-binding_CS"/>
</dbReference>
<keyword evidence="7" id="KW-1185">Reference proteome</keyword>
<dbReference type="CDD" id="cd05930">
    <property type="entry name" value="A_NRPS"/>
    <property type="match status" value="1"/>
</dbReference>
<dbReference type="Gene3D" id="1.10.1200.10">
    <property type="entry name" value="ACP-like"/>
    <property type="match status" value="1"/>
</dbReference>
<reference evidence="4 6" key="1">
    <citation type="submission" date="2020-06" db="EMBL/GenBank/DDBJ databases">
        <title>Anoxygenic phototrophic Chloroflexota member uses a Type I reaction center.</title>
        <authorList>
            <person name="Tsuji J.M."/>
            <person name="Shaw N.A."/>
            <person name="Nagashima S."/>
            <person name="Venkiteswaran J."/>
            <person name="Schiff S.L."/>
            <person name="Hanada S."/>
            <person name="Tank M."/>
            <person name="Neufeld J.D."/>
        </authorList>
    </citation>
    <scope>NUCLEOTIDE SEQUENCE [LARGE SCALE GENOMIC DNA]</scope>
    <source>
        <strain evidence="4">L227-S17</strain>
    </source>
</reference>
<dbReference type="Pfam" id="PF00550">
    <property type="entry name" value="PP-binding"/>
    <property type="match status" value="1"/>
</dbReference>
<dbReference type="NCBIfam" id="TIGR01733">
    <property type="entry name" value="AA-adenyl-dom"/>
    <property type="match status" value="1"/>
</dbReference>
<dbReference type="SUPFAM" id="SSF47336">
    <property type="entry name" value="ACP-like"/>
    <property type="match status" value="1"/>
</dbReference>
<evidence type="ECO:0000313" key="6">
    <source>
        <dbReference type="Proteomes" id="UP000521676"/>
    </source>
</evidence>
<dbReference type="PROSITE" id="PS50075">
    <property type="entry name" value="CARRIER"/>
    <property type="match status" value="1"/>
</dbReference>
<dbReference type="Gene3D" id="3.40.50.12780">
    <property type="entry name" value="N-terminal domain of ligase-like"/>
    <property type="match status" value="1"/>
</dbReference>
<keyword evidence="1" id="KW-0596">Phosphopantetheine</keyword>
<dbReference type="Pfam" id="PF13193">
    <property type="entry name" value="AMP-binding_C"/>
    <property type="match status" value="1"/>
</dbReference>
<dbReference type="InterPro" id="IPR025110">
    <property type="entry name" value="AMP-bd_C"/>
</dbReference>
<name>A0A8T7M6P3_9CHLR</name>
<accession>A0A8T7M6P3</accession>
<evidence type="ECO:0000313" key="5">
    <source>
        <dbReference type="EMBL" id="WJW69644.1"/>
    </source>
</evidence>
<proteinExistence type="predicted"/>
<feature type="domain" description="Carrier" evidence="3">
    <location>
        <begin position="535"/>
        <end position="613"/>
    </location>
</feature>
<dbReference type="EMBL" id="JACATZ010000003">
    <property type="protein sequence ID" value="NWJ47739.1"/>
    <property type="molecule type" value="Genomic_DNA"/>
</dbReference>
<dbReference type="RefSeq" id="WP_341471517.1">
    <property type="nucleotide sequence ID" value="NZ_CP128400.1"/>
</dbReference>
<dbReference type="InterPro" id="IPR045851">
    <property type="entry name" value="AMP-bd_C_sf"/>
</dbReference>
<sequence>MAFSLNHALLQSANRSPDREALRFNGQSLSYSEMVGRTGTIARILFENGLKRQERVAVFMNRSFDSLASIYGAMQAGGVYVPFDSFAPPARLAAILRDCDIHYLITEDSKAPLVQQMLAEYDGIKLIIGLSDVANLKAETISWQQIHTSGVLTAPDVSVNEQDLCLIFYTSGTTGNPKGAAHAHRSMLSNVEWALEKFGFTPEDRFSNVTSHHFDLSWLEMYASISVGGTLVVVPEQTVRFPSDLAELAGREQISVWCSVPSVLMQLAQRGNLDAQKLESLRWILFAGERFPTKHLKHLMSLVPHPRYCNMYGTTETHIALHWDVPALPDDYEELIPIGKGCSHVDVMAVNPQGERVKAGESGELVIRGPSLMEGYWHLPERNAKALVRHRFSPELEALCYHTGDLVQQMPDGNYYIIGRGDRRVKVRGNLVDLDEVEQVLLTHSQVQEAAAFTVSTDDDTAWVEAAIIPKPHTQPTSSELRVHVSRTLPTYAVPEKVRVVDDFPRTGSGKMSRKDLQISAQQGISEQSHPQNGDLKETLKRYILTEILGDSGEILLEDDTELLESGLMDSIGVVRLVSFLEDNSGVKVPNDEFIAENFSSLAAINNLVERLRLLR</sequence>
<dbReference type="Gene3D" id="3.30.300.30">
    <property type="match status" value="1"/>
</dbReference>
<dbReference type="InterPro" id="IPR009081">
    <property type="entry name" value="PP-bd_ACP"/>
</dbReference>
<dbReference type="InterPro" id="IPR010071">
    <property type="entry name" value="AA_adenyl_dom"/>
</dbReference>
<dbReference type="PROSITE" id="PS00455">
    <property type="entry name" value="AMP_BINDING"/>
    <property type="match status" value="1"/>
</dbReference>
<dbReference type="Proteomes" id="UP001431572">
    <property type="component" value="Chromosome 2"/>
</dbReference>
<evidence type="ECO:0000256" key="1">
    <source>
        <dbReference type="ARBA" id="ARBA00022450"/>
    </source>
</evidence>
<dbReference type="InterPro" id="IPR042099">
    <property type="entry name" value="ANL_N_sf"/>
</dbReference>
<dbReference type="Proteomes" id="UP000521676">
    <property type="component" value="Unassembled WGS sequence"/>
</dbReference>
<dbReference type="InterPro" id="IPR036736">
    <property type="entry name" value="ACP-like_sf"/>
</dbReference>
<evidence type="ECO:0000256" key="2">
    <source>
        <dbReference type="ARBA" id="ARBA00022553"/>
    </source>
</evidence>
<dbReference type="Pfam" id="PF00501">
    <property type="entry name" value="AMP-binding"/>
    <property type="match status" value="1"/>
</dbReference>
<dbReference type="AlphaFoldDB" id="A0A8T7M6P3"/>
<reference evidence="5" key="2">
    <citation type="journal article" date="2024" name="Nature">
        <title>Anoxygenic phototroph of the Chloroflexota uses a type I reaction centre.</title>
        <authorList>
            <person name="Tsuji J.M."/>
            <person name="Shaw N.A."/>
            <person name="Nagashima S."/>
            <person name="Venkiteswaran J.J."/>
            <person name="Schiff S.L."/>
            <person name="Watanabe T."/>
            <person name="Fukui M."/>
            <person name="Hanada S."/>
            <person name="Tank M."/>
            <person name="Neufeld J.D."/>
        </authorList>
    </citation>
    <scope>NUCLEOTIDE SEQUENCE</scope>
    <source>
        <strain evidence="5">L227-S17</strain>
    </source>
</reference>
<dbReference type="PANTHER" id="PTHR44845:SF6">
    <property type="entry name" value="BETA-ALANINE-ACTIVATING ENZYME"/>
    <property type="match status" value="1"/>
</dbReference>